<organism evidence="1">
    <name type="scientific">viral metagenome</name>
    <dbReference type="NCBI Taxonomy" id="1070528"/>
    <lineage>
        <taxon>unclassified sequences</taxon>
        <taxon>metagenomes</taxon>
        <taxon>organismal metagenomes</taxon>
    </lineage>
</organism>
<proteinExistence type="predicted"/>
<dbReference type="AlphaFoldDB" id="A0A6C0I0W8"/>
<accession>A0A6C0I0W8</accession>
<evidence type="ECO:0000313" key="1">
    <source>
        <dbReference type="EMBL" id="QHT86429.1"/>
    </source>
</evidence>
<reference evidence="1" key="1">
    <citation type="journal article" date="2020" name="Nature">
        <title>Giant virus diversity and host interactions through global metagenomics.</title>
        <authorList>
            <person name="Schulz F."/>
            <person name="Roux S."/>
            <person name="Paez-Espino D."/>
            <person name="Jungbluth S."/>
            <person name="Walsh D.A."/>
            <person name="Denef V.J."/>
            <person name="McMahon K.D."/>
            <person name="Konstantinidis K.T."/>
            <person name="Eloe-Fadrosh E.A."/>
            <person name="Kyrpides N.C."/>
            <person name="Woyke T."/>
        </authorList>
    </citation>
    <scope>NUCLEOTIDE SEQUENCE</scope>
    <source>
        <strain evidence="1">GVMAG-M-3300023184-186</strain>
    </source>
</reference>
<sequence length="182" mass="20945">MNIFERKQNIAAIRAIPEEVLEQIINSIHKQIYDIGHLIEDGNRMAENEWPAFMGMQRFVLEELYAKRIEYTTFLRETIAILYSGNSGNSGNINHTNYLRAFNNFMVQIQDDIDNPITRDNIARVDAFAKNREYGKIRENARIRNMNNSLPKSEIIANAKLRLRNAIARDAQAAFDAGLVKS</sequence>
<protein>
    <submittedName>
        <fullName evidence="1">Uncharacterized protein</fullName>
    </submittedName>
</protein>
<dbReference type="EMBL" id="MN740068">
    <property type="protein sequence ID" value="QHT86429.1"/>
    <property type="molecule type" value="Genomic_DNA"/>
</dbReference>
<name>A0A6C0I0W8_9ZZZZ</name>